<dbReference type="EMBL" id="BPLR01020750">
    <property type="protein sequence ID" value="GIX82131.1"/>
    <property type="molecule type" value="Genomic_DNA"/>
</dbReference>
<accession>A0AAV4NDU2</accession>
<comment type="caution">
    <text evidence="1">The sequence shown here is derived from an EMBL/GenBank/DDBJ whole genome shotgun (WGS) entry which is preliminary data.</text>
</comment>
<evidence type="ECO:0000313" key="1">
    <source>
        <dbReference type="EMBL" id="GIX82131.1"/>
    </source>
</evidence>
<gene>
    <name evidence="1" type="ORF">CEXT_374741</name>
</gene>
<keyword evidence="2" id="KW-1185">Reference proteome</keyword>
<evidence type="ECO:0000313" key="2">
    <source>
        <dbReference type="Proteomes" id="UP001054945"/>
    </source>
</evidence>
<dbReference type="Proteomes" id="UP001054945">
    <property type="component" value="Unassembled WGS sequence"/>
</dbReference>
<sequence length="88" mass="10546">MWLAKPFAQFSSLAAAWLARRTRRASHLFPPRVKLEVETVIRNSNAISDWRRNGGAEIRRDGRKRVEYRRVDLRFRPRSNILWGDYNY</sequence>
<dbReference type="AlphaFoldDB" id="A0AAV4NDU2"/>
<evidence type="ECO:0008006" key="3">
    <source>
        <dbReference type="Google" id="ProtNLM"/>
    </source>
</evidence>
<proteinExistence type="predicted"/>
<organism evidence="1 2">
    <name type="scientific">Caerostris extrusa</name>
    <name type="common">Bark spider</name>
    <name type="synonym">Caerostris bankana</name>
    <dbReference type="NCBI Taxonomy" id="172846"/>
    <lineage>
        <taxon>Eukaryota</taxon>
        <taxon>Metazoa</taxon>
        <taxon>Ecdysozoa</taxon>
        <taxon>Arthropoda</taxon>
        <taxon>Chelicerata</taxon>
        <taxon>Arachnida</taxon>
        <taxon>Araneae</taxon>
        <taxon>Araneomorphae</taxon>
        <taxon>Entelegynae</taxon>
        <taxon>Araneoidea</taxon>
        <taxon>Araneidae</taxon>
        <taxon>Caerostris</taxon>
    </lineage>
</organism>
<name>A0AAV4NDU2_CAEEX</name>
<reference evidence="1 2" key="1">
    <citation type="submission" date="2021-06" db="EMBL/GenBank/DDBJ databases">
        <title>Caerostris extrusa draft genome.</title>
        <authorList>
            <person name="Kono N."/>
            <person name="Arakawa K."/>
        </authorList>
    </citation>
    <scope>NUCLEOTIDE SEQUENCE [LARGE SCALE GENOMIC DNA]</scope>
</reference>
<protein>
    <recommendedName>
        <fullName evidence="3">Secreted protein</fullName>
    </recommendedName>
</protein>